<name>A0ABZ0WB08_9BACT</name>
<dbReference type="PANTHER" id="PTHR42894:SF1">
    <property type="entry name" value="N-(5'-PHOSPHORIBOSYL)ANTHRANILATE ISOMERASE"/>
    <property type="match status" value="1"/>
</dbReference>
<keyword evidence="7 9" id="KW-0057">Aromatic amino acid biosynthesis</keyword>
<dbReference type="InterPro" id="IPR011060">
    <property type="entry name" value="RibuloseP-bd_barrel"/>
</dbReference>
<dbReference type="RefSeq" id="WP_114789223.1">
    <property type="nucleotide sequence ID" value="NZ_CP139960.1"/>
</dbReference>
<dbReference type="PANTHER" id="PTHR42894">
    <property type="entry name" value="N-(5'-PHOSPHORIBOSYL)ANTHRANILATE ISOMERASE"/>
    <property type="match status" value="1"/>
</dbReference>
<dbReference type="Gene3D" id="3.20.20.70">
    <property type="entry name" value="Aldolase class I"/>
    <property type="match status" value="1"/>
</dbReference>
<evidence type="ECO:0000256" key="6">
    <source>
        <dbReference type="ARBA" id="ARBA00022822"/>
    </source>
</evidence>
<evidence type="ECO:0000256" key="9">
    <source>
        <dbReference type="HAMAP-Rule" id="MF_00135"/>
    </source>
</evidence>
<evidence type="ECO:0000256" key="8">
    <source>
        <dbReference type="ARBA" id="ARBA00023235"/>
    </source>
</evidence>
<dbReference type="InterPro" id="IPR001240">
    <property type="entry name" value="PRAI_dom"/>
</dbReference>
<gene>
    <name evidence="9" type="primary">trpF</name>
    <name evidence="11" type="ORF">U0035_06590</name>
</gene>
<dbReference type="HAMAP" id="MF_00135">
    <property type="entry name" value="PRAI"/>
    <property type="match status" value="1"/>
</dbReference>
<proteinExistence type="inferred from homology"/>
<evidence type="ECO:0000256" key="5">
    <source>
        <dbReference type="ARBA" id="ARBA00022605"/>
    </source>
</evidence>
<dbReference type="CDD" id="cd00405">
    <property type="entry name" value="PRAI"/>
    <property type="match status" value="1"/>
</dbReference>
<evidence type="ECO:0000256" key="3">
    <source>
        <dbReference type="ARBA" id="ARBA00012572"/>
    </source>
</evidence>
<keyword evidence="12" id="KW-1185">Reference proteome</keyword>
<dbReference type="EMBL" id="CP139960">
    <property type="protein sequence ID" value="WQD39814.1"/>
    <property type="molecule type" value="Genomic_DNA"/>
</dbReference>
<evidence type="ECO:0000256" key="7">
    <source>
        <dbReference type="ARBA" id="ARBA00023141"/>
    </source>
</evidence>
<comment type="catalytic activity">
    <reaction evidence="1 9">
        <text>N-(5-phospho-beta-D-ribosyl)anthranilate = 1-(2-carboxyphenylamino)-1-deoxy-D-ribulose 5-phosphate</text>
        <dbReference type="Rhea" id="RHEA:21540"/>
        <dbReference type="ChEBI" id="CHEBI:18277"/>
        <dbReference type="ChEBI" id="CHEBI:58613"/>
        <dbReference type="EC" id="5.3.1.24"/>
    </reaction>
</comment>
<organism evidence="11 12">
    <name type="scientific">Niabella yanshanensis</name>
    <dbReference type="NCBI Taxonomy" id="577386"/>
    <lineage>
        <taxon>Bacteria</taxon>
        <taxon>Pseudomonadati</taxon>
        <taxon>Bacteroidota</taxon>
        <taxon>Chitinophagia</taxon>
        <taxon>Chitinophagales</taxon>
        <taxon>Chitinophagaceae</taxon>
        <taxon>Niabella</taxon>
    </lineage>
</organism>
<dbReference type="Proteomes" id="UP001325680">
    <property type="component" value="Chromosome"/>
</dbReference>
<protein>
    <recommendedName>
        <fullName evidence="4 9">N-(5'-phosphoribosyl)anthranilate isomerase</fullName>
        <shortName evidence="9">PRAI</shortName>
        <ecNumber evidence="3 9">5.3.1.24</ecNumber>
    </recommendedName>
</protein>
<keyword evidence="8 9" id="KW-0413">Isomerase</keyword>
<dbReference type="Pfam" id="PF00697">
    <property type="entry name" value="PRAI"/>
    <property type="match status" value="1"/>
</dbReference>
<reference evidence="11 12" key="1">
    <citation type="submission" date="2023-12" db="EMBL/GenBank/DDBJ databases">
        <title>Genome sequencing and assembly of bacterial species from a model synthetic community.</title>
        <authorList>
            <person name="Hogle S.L."/>
        </authorList>
    </citation>
    <scope>NUCLEOTIDE SEQUENCE [LARGE SCALE GENOMIC DNA]</scope>
    <source>
        <strain evidence="11 12">HAMBI_3031</strain>
    </source>
</reference>
<dbReference type="GO" id="GO:0016853">
    <property type="term" value="F:isomerase activity"/>
    <property type="evidence" value="ECO:0007669"/>
    <property type="project" value="UniProtKB-KW"/>
</dbReference>
<dbReference type="InterPro" id="IPR044643">
    <property type="entry name" value="TrpF_fam"/>
</dbReference>
<comment type="similarity">
    <text evidence="9">Belongs to the TrpF family.</text>
</comment>
<sequence length="210" mass="23144">MNQPRIKVCGMTSIQQVQELAALGVDYAGFIFYEGSPRFVGSKIAGEDLKSLTGIQKVGVFVNETVEAILQAAADFGLNAVQLHGDEAPELCKTLLDKVKVIKAFRVRGDETALAELLASYEDSVDYFLFDTRAQEYGGTGKQFDWSVLTNTSINKPYFLSGGIGADDVEQVKGFIKTNNVFSLDVNSKFEIEPGVKDMERVKHFIQDIQ</sequence>
<keyword evidence="5 9" id="KW-0028">Amino-acid biosynthesis</keyword>
<accession>A0ABZ0WB08</accession>
<dbReference type="EC" id="5.3.1.24" evidence="3 9"/>
<comment type="pathway">
    <text evidence="2 9">Amino-acid biosynthesis; L-tryptophan biosynthesis; L-tryptophan from chorismate: step 3/5.</text>
</comment>
<dbReference type="InterPro" id="IPR013785">
    <property type="entry name" value="Aldolase_TIM"/>
</dbReference>
<evidence type="ECO:0000259" key="10">
    <source>
        <dbReference type="Pfam" id="PF00697"/>
    </source>
</evidence>
<evidence type="ECO:0000256" key="4">
    <source>
        <dbReference type="ARBA" id="ARBA00022272"/>
    </source>
</evidence>
<dbReference type="SUPFAM" id="SSF51366">
    <property type="entry name" value="Ribulose-phoshate binding barrel"/>
    <property type="match status" value="1"/>
</dbReference>
<evidence type="ECO:0000313" key="11">
    <source>
        <dbReference type="EMBL" id="WQD39814.1"/>
    </source>
</evidence>
<evidence type="ECO:0000256" key="2">
    <source>
        <dbReference type="ARBA" id="ARBA00004664"/>
    </source>
</evidence>
<feature type="domain" description="N-(5'phosphoribosyl) anthranilate isomerase (PRAI)" evidence="10">
    <location>
        <begin position="7"/>
        <end position="207"/>
    </location>
</feature>
<keyword evidence="6 9" id="KW-0822">Tryptophan biosynthesis</keyword>
<evidence type="ECO:0000256" key="1">
    <source>
        <dbReference type="ARBA" id="ARBA00001164"/>
    </source>
</evidence>
<evidence type="ECO:0000313" key="12">
    <source>
        <dbReference type="Proteomes" id="UP001325680"/>
    </source>
</evidence>